<gene>
    <name evidence="2" type="ORF">G2W53_003931</name>
</gene>
<evidence type="ECO:0000256" key="1">
    <source>
        <dbReference type="SAM" id="MobiDB-lite"/>
    </source>
</evidence>
<dbReference type="Proteomes" id="UP000634136">
    <property type="component" value="Unassembled WGS sequence"/>
</dbReference>
<proteinExistence type="predicted"/>
<feature type="compositionally biased region" description="Polar residues" evidence="1">
    <location>
        <begin position="68"/>
        <end position="96"/>
    </location>
</feature>
<keyword evidence="3" id="KW-1185">Reference proteome</keyword>
<dbReference type="GO" id="GO:0006355">
    <property type="term" value="P:regulation of DNA-templated transcription"/>
    <property type="evidence" value="ECO:0007669"/>
    <property type="project" value="InterPro"/>
</dbReference>
<evidence type="ECO:0000313" key="3">
    <source>
        <dbReference type="Proteomes" id="UP000634136"/>
    </source>
</evidence>
<feature type="region of interest" description="Disordered" evidence="1">
    <location>
        <begin position="1"/>
        <end position="96"/>
    </location>
</feature>
<dbReference type="OrthoDB" id="1925139at2759"/>
<sequence>MVQPSVDSKLSEHDPGNSKMDLPNCDKQLTAPVKKTALRDLQNDNKLTVPASMGSSSFLKDKGRCTDSNRISGTKRPSSESPVNLHLQQSPGNNAANGHLVYVRRKSEAELGKSTACENPSVSVYCSLSSSRHLCEEETAQQKPQIKEPKVSCFPAFSPFPMASSISSSGKPSVPISIGKSAMRLSPVESNFVTASAIPTIGNTTGSKNVHWEERYHRLQMFLRKLDQTDQEEYIQMLHSLSSIELSRHAVELEKRSIQLSLEEAKELQRVAVLNVLGKPLKSFKAPADHHGCSEK</sequence>
<dbReference type="InterPro" id="IPR018737">
    <property type="entry name" value="DREAM_LIN52"/>
</dbReference>
<comment type="caution">
    <text evidence="2">The sequence shown here is derived from an EMBL/GenBank/DDBJ whole genome shotgun (WGS) entry which is preliminary data.</text>
</comment>
<dbReference type="Pfam" id="PF10044">
    <property type="entry name" value="LIN52"/>
    <property type="match status" value="1"/>
</dbReference>
<organism evidence="2 3">
    <name type="scientific">Senna tora</name>
    <dbReference type="NCBI Taxonomy" id="362788"/>
    <lineage>
        <taxon>Eukaryota</taxon>
        <taxon>Viridiplantae</taxon>
        <taxon>Streptophyta</taxon>
        <taxon>Embryophyta</taxon>
        <taxon>Tracheophyta</taxon>
        <taxon>Spermatophyta</taxon>
        <taxon>Magnoliopsida</taxon>
        <taxon>eudicotyledons</taxon>
        <taxon>Gunneridae</taxon>
        <taxon>Pentapetalae</taxon>
        <taxon>rosids</taxon>
        <taxon>fabids</taxon>
        <taxon>Fabales</taxon>
        <taxon>Fabaceae</taxon>
        <taxon>Caesalpinioideae</taxon>
        <taxon>Cassia clade</taxon>
        <taxon>Senna</taxon>
    </lineage>
</organism>
<reference evidence="2" key="1">
    <citation type="submission" date="2020-09" db="EMBL/GenBank/DDBJ databases">
        <title>Genome-Enabled Discovery of Anthraquinone Biosynthesis in Senna tora.</title>
        <authorList>
            <person name="Kang S.-H."/>
            <person name="Pandey R.P."/>
            <person name="Lee C.-M."/>
            <person name="Sim J.-S."/>
            <person name="Jeong J.-T."/>
            <person name="Choi B.-S."/>
            <person name="Jung M."/>
            <person name="Ginzburg D."/>
            <person name="Zhao K."/>
            <person name="Won S.Y."/>
            <person name="Oh T.-J."/>
            <person name="Yu Y."/>
            <person name="Kim N.-H."/>
            <person name="Lee O.R."/>
            <person name="Lee T.-H."/>
            <person name="Bashyal P."/>
            <person name="Kim T.-S."/>
            <person name="Lee W.-H."/>
            <person name="Kawkins C."/>
            <person name="Kim C.-K."/>
            <person name="Kim J.S."/>
            <person name="Ahn B.O."/>
            <person name="Rhee S.Y."/>
            <person name="Sohng J.K."/>
        </authorList>
    </citation>
    <scope>NUCLEOTIDE SEQUENCE</scope>
    <source>
        <tissue evidence="2">Leaf</tissue>
    </source>
</reference>
<evidence type="ECO:0000313" key="2">
    <source>
        <dbReference type="EMBL" id="KAF7841633.1"/>
    </source>
</evidence>
<protein>
    <submittedName>
        <fullName evidence="2">Protein LIN52</fullName>
    </submittedName>
</protein>
<dbReference type="AlphaFoldDB" id="A0A834XED3"/>
<dbReference type="GO" id="GO:0070176">
    <property type="term" value="C:DRM complex"/>
    <property type="evidence" value="ECO:0007669"/>
    <property type="project" value="InterPro"/>
</dbReference>
<dbReference type="PANTHER" id="PTHR34555:SF1">
    <property type="entry name" value="INTEGRAL MEMBRANE HEMOLYSIN-III-LIKE PROTEIN"/>
    <property type="match status" value="1"/>
</dbReference>
<accession>A0A834XED3</accession>
<name>A0A834XED3_9FABA</name>
<dbReference type="EMBL" id="JAAIUW010000002">
    <property type="protein sequence ID" value="KAF7841633.1"/>
    <property type="molecule type" value="Genomic_DNA"/>
</dbReference>
<dbReference type="PANTHER" id="PTHR34555">
    <property type="entry name" value="INTEGRAL MEMBRANE HEMOLYSIN-III-LIKE PROTEIN"/>
    <property type="match status" value="1"/>
</dbReference>